<dbReference type="AlphaFoldDB" id="A0A9N9VHI2"/>
<evidence type="ECO:0000256" key="1">
    <source>
        <dbReference type="SAM" id="MobiDB-lite"/>
    </source>
</evidence>
<feature type="region of interest" description="Disordered" evidence="1">
    <location>
        <begin position="1"/>
        <end position="23"/>
    </location>
</feature>
<proteinExistence type="predicted"/>
<comment type="caution">
    <text evidence="2">The sequence shown here is derived from an EMBL/GenBank/DDBJ whole genome shotgun (WGS) entry which is preliminary data.</text>
</comment>
<gene>
    <name evidence="2" type="ORF">CRHIZ90672A_00015126</name>
</gene>
<name>A0A9N9VHI2_9HYPO</name>
<reference evidence="2" key="1">
    <citation type="submission" date="2021-10" db="EMBL/GenBank/DDBJ databases">
        <authorList>
            <person name="Piombo E."/>
        </authorList>
    </citation>
    <scope>NUCLEOTIDE SEQUENCE</scope>
</reference>
<sequence>SVTTAEHAWAEDNTLGNPSNGGGWGVAKAFLVGRGRVSNVMRLVVEISQSILAHDPSLIYDTSLWLPHPQLRNLKQKNSCVTVMHQNTPRLMDPMQISFKTLMLK</sequence>
<protein>
    <submittedName>
        <fullName evidence="2">Uncharacterized protein</fullName>
    </submittedName>
</protein>
<dbReference type="Proteomes" id="UP000696573">
    <property type="component" value="Unassembled WGS sequence"/>
</dbReference>
<evidence type="ECO:0000313" key="3">
    <source>
        <dbReference type="Proteomes" id="UP000696573"/>
    </source>
</evidence>
<dbReference type="EMBL" id="CABFNQ020000719">
    <property type="protein sequence ID" value="CAH0026357.1"/>
    <property type="molecule type" value="Genomic_DNA"/>
</dbReference>
<accession>A0A9N9VHI2</accession>
<feature type="non-terminal residue" evidence="2">
    <location>
        <position position="105"/>
    </location>
</feature>
<evidence type="ECO:0000313" key="2">
    <source>
        <dbReference type="EMBL" id="CAH0026357.1"/>
    </source>
</evidence>
<keyword evidence="3" id="KW-1185">Reference proteome</keyword>
<feature type="non-terminal residue" evidence="2">
    <location>
        <position position="1"/>
    </location>
</feature>
<organism evidence="2 3">
    <name type="scientific">Clonostachys rhizophaga</name>
    <dbReference type="NCBI Taxonomy" id="160324"/>
    <lineage>
        <taxon>Eukaryota</taxon>
        <taxon>Fungi</taxon>
        <taxon>Dikarya</taxon>
        <taxon>Ascomycota</taxon>
        <taxon>Pezizomycotina</taxon>
        <taxon>Sordariomycetes</taxon>
        <taxon>Hypocreomycetidae</taxon>
        <taxon>Hypocreales</taxon>
        <taxon>Bionectriaceae</taxon>
        <taxon>Clonostachys</taxon>
    </lineage>
</organism>